<evidence type="ECO:0000256" key="1">
    <source>
        <dbReference type="SAM" id="Phobius"/>
    </source>
</evidence>
<feature type="transmembrane region" description="Helical" evidence="1">
    <location>
        <begin position="42"/>
        <end position="60"/>
    </location>
</feature>
<comment type="caution">
    <text evidence="2">The sequence shown here is derived from an EMBL/GenBank/DDBJ whole genome shotgun (WGS) entry which is preliminary data.</text>
</comment>
<sequence length="67" mass="8349">MKKEEIRKNQRHTQQRLVVWLVLVIVLQILTTLIHWNFLQYVTWLAVIYCVILIILWCYLEWQLLRL</sequence>
<reference evidence="2 3" key="1">
    <citation type="submission" date="2017-09" db="EMBL/GenBank/DDBJ databases">
        <title>Bacterial strain isolated from the female urinary microbiota.</title>
        <authorList>
            <person name="Thomas-White K."/>
            <person name="Kumar N."/>
            <person name="Forster S."/>
            <person name="Putonti C."/>
            <person name="Lawley T."/>
            <person name="Wolfe A.J."/>
        </authorList>
    </citation>
    <scope>NUCLEOTIDE SEQUENCE [LARGE SCALE GENOMIC DNA]</scope>
    <source>
        <strain evidence="2 3">UMB0683</strain>
    </source>
</reference>
<protein>
    <submittedName>
        <fullName evidence="2">Uncharacterized protein</fullName>
    </submittedName>
</protein>
<accession>A0A2J6NNG1</accession>
<dbReference type="AlphaFoldDB" id="A0A2J6NNG1"/>
<keyword evidence="1" id="KW-1133">Transmembrane helix</keyword>
<dbReference type="EMBL" id="PNFV01000003">
    <property type="protein sequence ID" value="PMB82850.1"/>
    <property type="molecule type" value="Genomic_DNA"/>
</dbReference>
<feature type="transmembrane region" description="Helical" evidence="1">
    <location>
        <begin position="17"/>
        <end position="36"/>
    </location>
</feature>
<organism evidence="2 3">
    <name type="scientific">Limosilactobacillus pontis</name>
    <dbReference type="NCBI Taxonomy" id="35787"/>
    <lineage>
        <taxon>Bacteria</taxon>
        <taxon>Bacillati</taxon>
        <taxon>Bacillota</taxon>
        <taxon>Bacilli</taxon>
        <taxon>Lactobacillales</taxon>
        <taxon>Lactobacillaceae</taxon>
        <taxon>Limosilactobacillus</taxon>
    </lineage>
</organism>
<gene>
    <name evidence="2" type="ORF">CK797_03200</name>
</gene>
<dbReference type="Proteomes" id="UP000239920">
    <property type="component" value="Unassembled WGS sequence"/>
</dbReference>
<dbReference type="OrthoDB" id="2314565at2"/>
<name>A0A2J6NNG1_9LACO</name>
<keyword evidence="1" id="KW-0812">Transmembrane</keyword>
<evidence type="ECO:0000313" key="3">
    <source>
        <dbReference type="Proteomes" id="UP000239920"/>
    </source>
</evidence>
<proteinExistence type="predicted"/>
<keyword evidence="1" id="KW-0472">Membrane</keyword>
<evidence type="ECO:0000313" key="2">
    <source>
        <dbReference type="EMBL" id="PMB82850.1"/>
    </source>
</evidence>